<evidence type="ECO:0000313" key="3">
    <source>
        <dbReference type="EMBL" id="OEU14100.1"/>
    </source>
</evidence>
<dbReference type="InterPro" id="IPR005114">
    <property type="entry name" value="Helicase_assoc"/>
</dbReference>
<feature type="region of interest" description="Disordered" evidence="1">
    <location>
        <begin position="142"/>
        <end position="189"/>
    </location>
</feature>
<dbReference type="AlphaFoldDB" id="A0A1E7F7G3"/>
<feature type="domain" description="Helicase-associated" evidence="2">
    <location>
        <begin position="282"/>
        <end position="349"/>
    </location>
</feature>
<dbReference type="EMBL" id="KV784361">
    <property type="protein sequence ID" value="OEU14100.1"/>
    <property type="molecule type" value="Genomic_DNA"/>
</dbReference>
<gene>
    <name evidence="3" type="ORF">FRACYDRAFT_262497</name>
</gene>
<dbReference type="PANTHER" id="PTHR33418">
    <property type="entry name" value="HELICASE-ASSOCIATED"/>
    <property type="match status" value="1"/>
</dbReference>
<dbReference type="OrthoDB" id="498381at2759"/>
<dbReference type="Proteomes" id="UP000095751">
    <property type="component" value="Unassembled WGS sequence"/>
</dbReference>
<dbReference type="InParanoid" id="A0A1E7F7G3"/>
<keyword evidence="4" id="KW-1185">Reference proteome</keyword>
<feature type="compositionally biased region" description="Low complexity" evidence="1">
    <location>
        <begin position="158"/>
        <end position="189"/>
    </location>
</feature>
<dbReference type="PANTHER" id="PTHR33418:SF1">
    <property type="entry name" value="HELICASE-ASSOCIATED DOMAIN-CONTAINING PROTEIN"/>
    <property type="match status" value="1"/>
</dbReference>
<evidence type="ECO:0000259" key="2">
    <source>
        <dbReference type="Pfam" id="PF03457"/>
    </source>
</evidence>
<dbReference type="Gene3D" id="6.10.140.530">
    <property type="match status" value="2"/>
</dbReference>
<name>A0A1E7F7G3_9STRA</name>
<evidence type="ECO:0000256" key="1">
    <source>
        <dbReference type="SAM" id="MobiDB-lite"/>
    </source>
</evidence>
<sequence length="371" mass="42231">MCGVQAGSIVQLVPQRHAATAFQSFPGFATAGGGSDQQRQRQQIQQPLPVRVETNIIDTLRAEGGGGDINLNIADMTDVGGPASLDVERELEESYQQDASFADDLKQNAQQQPNDTIIDVDDVDLDFSDIEPVPAMATSGSITLMTPRSDSPKEAGEGFDINDNDIGNDGSNTNRLPNTPITPNSNNNNTLSSTEIDYLKEVKFRAYQAENWTEKFEELLQFRDDNGHCLVPNCHPENPALAQWTKRQRYQYKLKIDGKRSTITDERVRALDEVGFVWDSHKAVWSERLEELKCFQKEFGHCNVPSRYQTNHQLAIWVKRQRRQWKNRIDLQPNCMTDERQDALEELGFLWDMKRKKMKKTTNKKRKMIVV</sequence>
<dbReference type="Pfam" id="PF03457">
    <property type="entry name" value="HA"/>
    <property type="match status" value="2"/>
</dbReference>
<dbReference type="KEGG" id="fcy:FRACYDRAFT_262497"/>
<proteinExistence type="predicted"/>
<organism evidence="3 4">
    <name type="scientific">Fragilariopsis cylindrus CCMP1102</name>
    <dbReference type="NCBI Taxonomy" id="635003"/>
    <lineage>
        <taxon>Eukaryota</taxon>
        <taxon>Sar</taxon>
        <taxon>Stramenopiles</taxon>
        <taxon>Ochrophyta</taxon>
        <taxon>Bacillariophyta</taxon>
        <taxon>Bacillariophyceae</taxon>
        <taxon>Bacillariophycidae</taxon>
        <taxon>Bacillariales</taxon>
        <taxon>Bacillariaceae</taxon>
        <taxon>Fragilariopsis</taxon>
    </lineage>
</organism>
<reference evidence="3 4" key="1">
    <citation type="submission" date="2016-09" db="EMBL/GenBank/DDBJ databases">
        <title>Extensive genetic diversity and differential bi-allelic expression allows diatom success in the polar Southern Ocean.</title>
        <authorList>
            <consortium name="DOE Joint Genome Institute"/>
            <person name="Mock T."/>
            <person name="Otillar R.P."/>
            <person name="Strauss J."/>
            <person name="Dupont C."/>
            <person name="Frickenhaus S."/>
            <person name="Maumus F."/>
            <person name="Mcmullan M."/>
            <person name="Sanges R."/>
            <person name="Schmutz J."/>
            <person name="Toseland A."/>
            <person name="Valas R."/>
            <person name="Veluchamy A."/>
            <person name="Ward B.J."/>
            <person name="Allen A."/>
            <person name="Barry K."/>
            <person name="Falciatore A."/>
            <person name="Ferrante M."/>
            <person name="Fortunato A.E."/>
            <person name="Gloeckner G."/>
            <person name="Gruber A."/>
            <person name="Hipkin R."/>
            <person name="Janech M."/>
            <person name="Kroth P."/>
            <person name="Leese F."/>
            <person name="Lindquist E."/>
            <person name="Lyon B.R."/>
            <person name="Martin J."/>
            <person name="Mayer C."/>
            <person name="Parker M."/>
            <person name="Quesneville H."/>
            <person name="Raymond J."/>
            <person name="Uhlig C."/>
            <person name="Valentin K.U."/>
            <person name="Worden A.Z."/>
            <person name="Armbrust E.V."/>
            <person name="Bowler C."/>
            <person name="Green B."/>
            <person name="Moulton V."/>
            <person name="Van Oosterhout C."/>
            <person name="Grigoriev I."/>
        </authorList>
    </citation>
    <scope>NUCLEOTIDE SEQUENCE [LARGE SCALE GENOMIC DNA]</scope>
    <source>
        <strain evidence="3 4">CCMP1102</strain>
    </source>
</reference>
<protein>
    <recommendedName>
        <fullName evidence="2">Helicase-associated domain-containing protein</fullName>
    </recommendedName>
</protein>
<feature type="domain" description="Helicase-associated" evidence="2">
    <location>
        <begin position="209"/>
        <end position="276"/>
    </location>
</feature>
<accession>A0A1E7F7G3</accession>
<evidence type="ECO:0000313" key="4">
    <source>
        <dbReference type="Proteomes" id="UP000095751"/>
    </source>
</evidence>